<evidence type="ECO:0000256" key="1">
    <source>
        <dbReference type="ARBA" id="ARBA00022448"/>
    </source>
</evidence>
<keyword evidence="5" id="KW-0732">Signal</keyword>
<evidence type="ECO:0000256" key="3">
    <source>
        <dbReference type="ARBA" id="ARBA00023237"/>
    </source>
</evidence>
<dbReference type="InterPro" id="IPR011514">
    <property type="entry name" value="Secretin_N_2"/>
</dbReference>
<dbReference type="Gene3D" id="3.30.1370.130">
    <property type="match status" value="1"/>
</dbReference>
<dbReference type="RefSeq" id="WP_183634286.1">
    <property type="nucleotide sequence ID" value="NZ_BAABLE010000011.1"/>
</dbReference>
<dbReference type="EMBL" id="JACIET010000001">
    <property type="protein sequence ID" value="MBB4012491.1"/>
    <property type="molecule type" value="Genomic_DNA"/>
</dbReference>
<dbReference type="PANTHER" id="PTHR30332:SF17">
    <property type="entry name" value="TYPE IV PILIATION SYSTEM PROTEIN DR_0774-RELATED"/>
    <property type="match status" value="1"/>
</dbReference>
<protein>
    <submittedName>
        <fullName evidence="7">MSHA biogenesis protein MshL</fullName>
    </submittedName>
</protein>
<feature type="domain" description="Secretin/TonB short N-terminal" evidence="6">
    <location>
        <begin position="100"/>
        <end position="148"/>
    </location>
</feature>
<sequence length="573" mass="60804">MIRRYCCAALVLALLSACATRPPAYEAPRESIKAELAQAASTAPAAAASAPVEPKLMPSMRIDELPAARRQVEPQPRFDLVVNNAPAAQVLLSIVSGTPYSMILPPDFNGKITMNLRDVTVAEALAAIRQVYGYDFRVEGQRIVVQPQTLQTRVFQASHLDLQRKSVSDVRVISGSVSDGNPSNSSGNSTNSGTSTTQSSGGSSSSFVANRITSQTKSDFWNEVSTVLAMIIGEGEGRKVVVSPQTGVIVVRAMPQEIAQVETYLRAAKIALERQVILEAKIMEVQLNNQFQAGVNWAAFGHMRSDGSGRYSVGPVSPGTTLSTDSAAVANTISGIAGQTLANAATSANTLFGLVFQSNNFAAVISLLETQGKVHVLSSPRIAAMNNQAAVLKVGTDDFFVTNISSTTTTSTVSSTTPSVTLQPFFSGISLDVTPSIDENRNVTLHVHPSVSQVKEIQRQINLGTMGTLTLPLASSNVSETDSVVRGQDGQIIALGGLIREALSDDVDQVPVLGSVPLIGPLFRSTNKTVVKRELVILIRPTIVDAATSSEDVRGADGRMNRLLELDNLSFGR</sequence>
<dbReference type="InterPro" id="IPR001775">
    <property type="entry name" value="GspD/PilQ"/>
</dbReference>
<feature type="chain" id="PRO_5032733472" evidence="5">
    <location>
        <begin position="20"/>
        <end position="573"/>
    </location>
</feature>
<evidence type="ECO:0000256" key="4">
    <source>
        <dbReference type="SAM" id="MobiDB-lite"/>
    </source>
</evidence>
<dbReference type="Proteomes" id="UP000561045">
    <property type="component" value="Unassembled WGS sequence"/>
</dbReference>
<feature type="region of interest" description="Disordered" evidence="4">
    <location>
        <begin position="174"/>
        <end position="207"/>
    </location>
</feature>
<comment type="caution">
    <text evidence="7">The sequence shown here is derived from an EMBL/GenBank/DDBJ whole genome shotgun (WGS) entry which is preliminary data.</text>
</comment>
<reference evidence="7 8" key="1">
    <citation type="submission" date="2020-08" db="EMBL/GenBank/DDBJ databases">
        <title>Genomic Encyclopedia of Type Strains, Phase IV (KMG-IV): sequencing the most valuable type-strain genomes for metagenomic binning, comparative biology and taxonomic classification.</title>
        <authorList>
            <person name="Goeker M."/>
        </authorList>
    </citation>
    <scope>NUCLEOTIDE SEQUENCE [LARGE SCALE GENOMIC DNA]</scope>
    <source>
        <strain evidence="7 8">DSM 106739</strain>
    </source>
</reference>
<keyword evidence="3" id="KW-0998">Cell outer membrane</keyword>
<dbReference type="Pfam" id="PF00263">
    <property type="entry name" value="Secretin"/>
    <property type="match status" value="1"/>
</dbReference>
<dbReference type="SMART" id="SM00965">
    <property type="entry name" value="STN"/>
    <property type="match status" value="1"/>
</dbReference>
<dbReference type="InterPro" id="IPR013358">
    <property type="entry name" value="Pilus_biogenesis_MshL"/>
</dbReference>
<dbReference type="GO" id="GO:0009297">
    <property type="term" value="P:pilus assembly"/>
    <property type="evidence" value="ECO:0007669"/>
    <property type="project" value="InterPro"/>
</dbReference>
<evidence type="ECO:0000313" key="7">
    <source>
        <dbReference type="EMBL" id="MBB4012491.1"/>
    </source>
</evidence>
<dbReference type="AlphaFoldDB" id="A0A840BG27"/>
<feature type="compositionally biased region" description="Low complexity" evidence="4">
    <location>
        <begin position="174"/>
        <end position="206"/>
    </location>
</feature>
<keyword evidence="2" id="KW-0472">Membrane</keyword>
<evidence type="ECO:0000313" key="8">
    <source>
        <dbReference type="Proteomes" id="UP000561045"/>
    </source>
</evidence>
<proteinExistence type="predicted"/>
<dbReference type="Pfam" id="PF07655">
    <property type="entry name" value="Secretin_N_2"/>
    <property type="match status" value="1"/>
</dbReference>
<dbReference type="PANTHER" id="PTHR30332">
    <property type="entry name" value="PROBABLE GENERAL SECRETION PATHWAY PROTEIN D"/>
    <property type="match status" value="1"/>
</dbReference>
<dbReference type="InterPro" id="IPR004846">
    <property type="entry name" value="T2SS/T3SS_dom"/>
</dbReference>
<keyword evidence="1" id="KW-0813">Transport</keyword>
<dbReference type="NCBIfam" id="TIGR02519">
    <property type="entry name" value="pilus_MshL"/>
    <property type="match status" value="1"/>
</dbReference>
<dbReference type="PROSITE" id="PS51257">
    <property type="entry name" value="PROKAR_LIPOPROTEIN"/>
    <property type="match status" value="1"/>
</dbReference>
<dbReference type="GO" id="GO:0015627">
    <property type="term" value="C:type II protein secretion system complex"/>
    <property type="evidence" value="ECO:0007669"/>
    <property type="project" value="TreeGrafter"/>
</dbReference>
<evidence type="ECO:0000256" key="2">
    <source>
        <dbReference type="ARBA" id="ARBA00023136"/>
    </source>
</evidence>
<dbReference type="GO" id="GO:0019867">
    <property type="term" value="C:outer membrane"/>
    <property type="evidence" value="ECO:0007669"/>
    <property type="project" value="InterPro"/>
</dbReference>
<gene>
    <name evidence="7" type="ORF">GGR36_001799</name>
</gene>
<feature type="signal peptide" evidence="5">
    <location>
        <begin position="1"/>
        <end position="19"/>
    </location>
</feature>
<name>A0A840BG27_9RHOO</name>
<dbReference type="GO" id="GO:0009306">
    <property type="term" value="P:protein secretion"/>
    <property type="evidence" value="ECO:0007669"/>
    <property type="project" value="InterPro"/>
</dbReference>
<dbReference type="InterPro" id="IPR011662">
    <property type="entry name" value="Secretin/TonB_short_N"/>
</dbReference>
<dbReference type="InterPro" id="IPR050810">
    <property type="entry name" value="Bact_Secretion_Sys_Channel"/>
</dbReference>
<evidence type="ECO:0000259" key="6">
    <source>
        <dbReference type="SMART" id="SM00965"/>
    </source>
</evidence>
<dbReference type="PRINTS" id="PR00811">
    <property type="entry name" value="BCTERIALGSPD"/>
</dbReference>
<keyword evidence="8" id="KW-1185">Reference proteome</keyword>
<organism evidence="7 8">
    <name type="scientific">Niveibacterium umoris</name>
    <dbReference type="NCBI Taxonomy" id="1193620"/>
    <lineage>
        <taxon>Bacteria</taxon>
        <taxon>Pseudomonadati</taxon>
        <taxon>Pseudomonadota</taxon>
        <taxon>Betaproteobacteria</taxon>
        <taxon>Rhodocyclales</taxon>
        <taxon>Rhodocyclaceae</taxon>
        <taxon>Niveibacterium</taxon>
    </lineage>
</organism>
<accession>A0A840BG27</accession>
<evidence type="ECO:0000256" key="5">
    <source>
        <dbReference type="SAM" id="SignalP"/>
    </source>
</evidence>